<reference evidence="1" key="1">
    <citation type="submission" date="2020-05" db="EMBL/GenBank/DDBJ databases">
        <title>Large-scale comparative analyses of tick genomes elucidate their genetic diversity and vector capacities.</title>
        <authorList>
            <person name="Jia N."/>
            <person name="Wang J."/>
            <person name="Shi W."/>
            <person name="Du L."/>
            <person name="Sun Y."/>
            <person name="Zhan W."/>
            <person name="Jiang J."/>
            <person name="Wang Q."/>
            <person name="Zhang B."/>
            <person name="Ji P."/>
            <person name="Sakyi L.B."/>
            <person name="Cui X."/>
            <person name="Yuan T."/>
            <person name="Jiang B."/>
            <person name="Yang W."/>
            <person name="Lam T.T.-Y."/>
            <person name="Chang Q."/>
            <person name="Ding S."/>
            <person name="Wang X."/>
            <person name="Zhu J."/>
            <person name="Ruan X."/>
            <person name="Zhao L."/>
            <person name="Wei J."/>
            <person name="Que T."/>
            <person name="Du C."/>
            <person name="Cheng J."/>
            <person name="Dai P."/>
            <person name="Han X."/>
            <person name="Huang E."/>
            <person name="Gao Y."/>
            <person name="Liu J."/>
            <person name="Shao H."/>
            <person name="Ye R."/>
            <person name="Li L."/>
            <person name="Wei W."/>
            <person name="Wang X."/>
            <person name="Wang C."/>
            <person name="Yang T."/>
            <person name="Huo Q."/>
            <person name="Li W."/>
            <person name="Guo W."/>
            <person name="Chen H."/>
            <person name="Zhou L."/>
            <person name="Ni X."/>
            <person name="Tian J."/>
            <person name="Zhou Y."/>
            <person name="Sheng Y."/>
            <person name="Liu T."/>
            <person name="Pan Y."/>
            <person name="Xia L."/>
            <person name="Li J."/>
            <person name="Zhao F."/>
            <person name="Cao W."/>
        </authorList>
    </citation>
    <scope>NUCLEOTIDE SEQUENCE</scope>
    <source>
        <strain evidence="1">Dsil-2018</strain>
    </source>
</reference>
<evidence type="ECO:0000313" key="2">
    <source>
        <dbReference type="Proteomes" id="UP000821865"/>
    </source>
</evidence>
<gene>
    <name evidence="1" type="ORF">HPB49_022169</name>
</gene>
<protein>
    <submittedName>
        <fullName evidence="1">Uncharacterized protein</fullName>
    </submittedName>
</protein>
<keyword evidence="2" id="KW-1185">Reference proteome</keyword>
<organism evidence="1 2">
    <name type="scientific">Dermacentor silvarum</name>
    <name type="common">Tick</name>
    <dbReference type="NCBI Taxonomy" id="543639"/>
    <lineage>
        <taxon>Eukaryota</taxon>
        <taxon>Metazoa</taxon>
        <taxon>Ecdysozoa</taxon>
        <taxon>Arthropoda</taxon>
        <taxon>Chelicerata</taxon>
        <taxon>Arachnida</taxon>
        <taxon>Acari</taxon>
        <taxon>Parasitiformes</taxon>
        <taxon>Ixodida</taxon>
        <taxon>Ixodoidea</taxon>
        <taxon>Ixodidae</taxon>
        <taxon>Rhipicephalinae</taxon>
        <taxon>Dermacentor</taxon>
    </lineage>
</organism>
<comment type="caution">
    <text evidence="1">The sequence shown here is derived from an EMBL/GenBank/DDBJ whole genome shotgun (WGS) entry which is preliminary data.</text>
</comment>
<dbReference type="EMBL" id="CM023480">
    <property type="protein sequence ID" value="KAH7971337.1"/>
    <property type="molecule type" value="Genomic_DNA"/>
</dbReference>
<name>A0ACB8DL81_DERSI</name>
<accession>A0ACB8DL81</accession>
<proteinExistence type="predicted"/>
<dbReference type="Proteomes" id="UP000821865">
    <property type="component" value="Chromosome 11"/>
</dbReference>
<evidence type="ECO:0000313" key="1">
    <source>
        <dbReference type="EMBL" id="KAH7971337.1"/>
    </source>
</evidence>
<sequence>MHKCRLRRFSCDCSDRRARTQGTQGVFDKILAEHGLLGFPFSSHSNFSASDSKDSDLSTAAAKVLALSAIPAIVDVRVVKWHDLRPSRTRAASGMTGGRTRWVARIEPPEPLFRDFVRMRDANDEWYLTAVQKVAGHRDLHGLFRVEQALVELAAHRRGVHDYALTTVGRLVHGTHWNWTRFLTAVFRGAATFGRRTPVLVKGGSFQRQLAALVTQFGVTLLRNYLAFRMYVRYAPFLERRTERFSQVAQLSGARQPGWGDGDPAADVADLRCLRLVAGAVPELVAFVYWNGVRLGNRKRRGGRSPKRRARLQRHFREMTRRLVDWIVSTSAHELARSNGTSRELSSRFLRSTGSLRRQLFLPDWLHKPWLRMRYAELAFADAEDSPLASWRALLASRKRNALLKIADRGFETFWEGPALRDTPWLDVDEGYLAVPPGAVDTTYVAPQYG</sequence>